<dbReference type="EMBL" id="WTPW01000073">
    <property type="protein sequence ID" value="KAF0552005.1"/>
    <property type="molecule type" value="Genomic_DNA"/>
</dbReference>
<dbReference type="AlphaFoldDB" id="A0A8H4B149"/>
<comment type="caution">
    <text evidence="1">The sequence shown here is derived from an EMBL/GenBank/DDBJ whole genome shotgun (WGS) entry which is preliminary data.</text>
</comment>
<name>A0A8H4B149_GIGMA</name>
<keyword evidence="2" id="KW-1185">Reference proteome</keyword>
<organism evidence="1 2">
    <name type="scientific">Gigaspora margarita</name>
    <dbReference type="NCBI Taxonomy" id="4874"/>
    <lineage>
        <taxon>Eukaryota</taxon>
        <taxon>Fungi</taxon>
        <taxon>Fungi incertae sedis</taxon>
        <taxon>Mucoromycota</taxon>
        <taxon>Glomeromycotina</taxon>
        <taxon>Glomeromycetes</taxon>
        <taxon>Diversisporales</taxon>
        <taxon>Gigasporaceae</taxon>
        <taxon>Gigaspora</taxon>
    </lineage>
</organism>
<protein>
    <submittedName>
        <fullName evidence="1">Uncharacterized protein</fullName>
    </submittedName>
</protein>
<evidence type="ECO:0000313" key="1">
    <source>
        <dbReference type="EMBL" id="KAF0552005.1"/>
    </source>
</evidence>
<gene>
    <name evidence="1" type="ORF">F8M41_022818</name>
</gene>
<dbReference type="Proteomes" id="UP000439903">
    <property type="component" value="Unassembled WGS sequence"/>
</dbReference>
<proteinExistence type="predicted"/>
<evidence type="ECO:0000313" key="2">
    <source>
        <dbReference type="Proteomes" id="UP000439903"/>
    </source>
</evidence>
<reference evidence="1 2" key="1">
    <citation type="journal article" date="2019" name="Environ. Microbiol.">
        <title>At the nexus of three kingdoms: the genome of the mycorrhizal fungus Gigaspora margarita provides insights into plant, endobacterial and fungal interactions.</title>
        <authorList>
            <person name="Venice F."/>
            <person name="Ghignone S."/>
            <person name="Salvioli di Fossalunga A."/>
            <person name="Amselem J."/>
            <person name="Novero M."/>
            <person name="Xianan X."/>
            <person name="Sedzielewska Toro K."/>
            <person name="Morin E."/>
            <person name="Lipzen A."/>
            <person name="Grigoriev I.V."/>
            <person name="Henrissat B."/>
            <person name="Martin F.M."/>
            <person name="Bonfante P."/>
        </authorList>
    </citation>
    <scope>NUCLEOTIDE SEQUENCE [LARGE SCALE GENOMIC DNA]</scope>
    <source>
        <strain evidence="1 2">BEG34</strain>
    </source>
</reference>
<sequence>MIKKTKDTNLYVLYAVYIENCAKNLGFYDLLSQMIYEPIEFINAKNRILKLQHMDVNPVVKLISKVFHKLSIAPNDLLLSGILDVENIIVRHQLIREELEKMNLWNTVDEQIQHMPLDKKLIEFILEIQQNPFVNIQECENQSLFSNTKDLVKSMLKLWRTPEYRTQSPSINESTWVHNMLNPIIKYITYDLEEDIFIRWDSVTSKADISGVHRNGIYEWEVLLGEASNGPFINTIQVQSHVSDDHVKLGKCAKDALDDALNFITGTLNYSTETQNFKIFKEINTFLIHAHGTSLELFILDQKFEPFFRLRSLTKISIPYKAGTIGGIIDLVQSLQIFRNMLIHSLNKMKTIFETQPQFNDKERVLKE</sequence>
<accession>A0A8H4B149</accession>
<dbReference type="OrthoDB" id="2445186at2759"/>